<dbReference type="AlphaFoldDB" id="A0A160PK07"/>
<name>A0A160PK07_9HYPH</name>
<dbReference type="Gene3D" id="2.60.40.3940">
    <property type="match status" value="1"/>
</dbReference>
<dbReference type="Pfam" id="PF21882">
    <property type="entry name" value="Gp53-like_C"/>
    <property type="match status" value="1"/>
</dbReference>
<dbReference type="Pfam" id="PF05876">
    <property type="entry name" value="GpA_ATPase"/>
    <property type="match status" value="1"/>
</dbReference>
<dbReference type="EMBL" id="AP014809">
    <property type="protein sequence ID" value="BAU92471.1"/>
    <property type="molecule type" value="Genomic_DNA"/>
</dbReference>
<dbReference type="Proteomes" id="UP000218288">
    <property type="component" value="Chromosome"/>
</dbReference>
<evidence type="ECO:0000313" key="3">
    <source>
        <dbReference type="EMBL" id="BAU92471.1"/>
    </source>
</evidence>
<sequence length="447" mass="47149">MVQWAEKYRRLSKESSNGGKFITAKVEVARGPMLWATEPGVSKMTLMACTQLLKTTVIENITGRFIHLDPCPILAVLPKDDAAETFSKDRLAPMIRDTKVLLELFGEAKLFAGSRQLVMDKVASTAIARIAFAIAGRTWGDIAQRSLTYTPTGGQTTTVETLAVRAFSDGTTPTDALLFDLSNGTGDLRAGSATMASGTSVDLGSAPMKKVAITGGAGVVINSFGPGRHLERIVRFTDAGATLVHSATSLDLPGGANIVVRAGDRLLATSDGSGNWRVVAYCRADGKALVSPTPAEAGAQPALGFTPVQQGGGPGQLSNKIYVGWSGDALKGSVDGVDLGNIWSDFLSVKNFTTNGYIKFPSGFIVQWGRAVPTVSDYLQVLNTNYPGSILGAIAYMEGGTPGDRVYLVTTDQFGNSGFAVRTRIAINGGTVAANANQPVRWISWGY</sequence>
<gene>
    <name evidence="3" type="ORF">MPPM_3866</name>
</gene>
<dbReference type="GO" id="GO:0016887">
    <property type="term" value="F:ATP hydrolysis activity"/>
    <property type="evidence" value="ECO:0007669"/>
    <property type="project" value="InterPro"/>
</dbReference>
<dbReference type="RefSeq" id="WP_244573350.1">
    <property type="nucleotide sequence ID" value="NZ_AP014809.1"/>
</dbReference>
<organism evidence="3 4">
    <name type="scientific">Methylorubrum populi</name>
    <dbReference type="NCBI Taxonomy" id="223967"/>
    <lineage>
        <taxon>Bacteria</taxon>
        <taxon>Pseudomonadati</taxon>
        <taxon>Pseudomonadota</taxon>
        <taxon>Alphaproteobacteria</taxon>
        <taxon>Hyphomicrobiales</taxon>
        <taxon>Methylobacteriaceae</taxon>
        <taxon>Methylorubrum</taxon>
    </lineage>
</organism>
<evidence type="ECO:0000313" key="4">
    <source>
        <dbReference type="Proteomes" id="UP000218288"/>
    </source>
</evidence>
<evidence type="ECO:0000259" key="2">
    <source>
        <dbReference type="Pfam" id="PF21882"/>
    </source>
</evidence>
<feature type="domain" description="Phage terminase large subunit GpA ATPase" evidence="1">
    <location>
        <begin position="16"/>
        <end position="112"/>
    </location>
</feature>
<protein>
    <recommendedName>
        <fullName evidence="5">Phage tail protein</fullName>
    </recommendedName>
</protein>
<dbReference type="InterPro" id="IPR046453">
    <property type="entry name" value="GpA_ATPase"/>
</dbReference>
<proteinExistence type="predicted"/>
<reference evidence="3 4" key="1">
    <citation type="journal article" date="2016" name="Genome Announc.">
        <title>Complete Genome Sequence of Methylobacterium populi P-1M, Isolated from Pink-Pigmented Household Biofilm.</title>
        <authorList>
            <person name="Morohoshi T."/>
            <person name="Ikeda T."/>
        </authorList>
    </citation>
    <scope>NUCLEOTIDE SEQUENCE [LARGE SCALE GENOMIC DNA]</scope>
    <source>
        <strain evidence="3 4">P-1M</strain>
    </source>
</reference>
<evidence type="ECO:0000259" key="1">
    <source>
        <dbReference type="Pfam" id="PF05876"/>
    </source>
</evidence>
<accession>A0A160PK07</accession>
<feature type="domain" description="Putative tail fiber protein gp53-like C-terminal" evidence="2">
    <location>
        <begin position="359"/>
        <end position="447"/>
    </location>
</feature>
<evidence type="ECO:0008006" key="5">
    <source>
        <dbReference type="Google" id="ProtNLM"/>
    </source>
</evidence>
<dbReference type="InterPro" id="IPR054075">
    <property type="entry name" value="Gp53-like_C"/>
</dbReference>